<evidence type="ECO:0000313" key="3">
    <source>
        <dbReference type="Proteomes" id="UP000272010"/>
    </source>
</evidence>
<dbReference type="SUPFAM" id="SSF50891">
    <property type="entry name" value="Cyclophilin-like"/>
    <property type="match status" value="1"/>
</dbReference>
<dbReference type="EMBL" id="CP031079">
    <property type="protein sequence ID" value="AYF03256.1"/>
    <property type="molecule type" value="Genomic_DNA"/>
</dbReference>
<accession>A0A386US70</accession>
<organism evidence="2 3">
    <name type="scientific">Paracoccus yeei</name>
    <dbReference type="NCBI Taxonomy" id="147645"/>
    <lineage>
        <taxon>Bacteria</taxon>
        <taxon>Pseudomonadati</taxon>
        <taxon>Pseudomonadota</taxon>
        <taxon>Alphaproteobacteria</taxon>
        <taxon>Rhodobacterales</taxon>
        <taxon>Paracoccaceae</taxon>
        <taxon>Paracoccus</taxon>
    </lineage>
</organism>
<protein>
    <recommendedName>
        <fullName evidence="1">Cyclophilin-like domain-containing protein</fullName>
    </recommendedName>
</protein>
<dbReference type="InterPro" id="IPR041183">
    <property type="entry name" value="Cyclophilin-like"/>
</dbReference>
<dbReference type="InterPro" id="IPR029000">
    <property type="entry name" value="Cyclophilin-like_dom_sf"/>
</dbReference>
<name>A0A386US70_9RHOB</name>
<reference evidence="3" key="1">
    <citation type="submission" date="2018-07" db="EMBL/GenBank/DDBJ databases">
        <title>Genome Structure of the Opportunistic Pathogen Paracoccus yeei (Alphaproteobacteria) and Identification of Putative Virulence Factors.</title>
        <authorList>
            <person name="Lasek R."/>
            <person name="Szuplewska M."/>
            <person name="Mitura M."/>
            <person name="Decewicz P."/>
            <person name="Chmielowska C."/>
            <person name="Pawlot A."/>
            <person name="Sentkowska D."/>
            <person name="Czarnecki J."/>
            <person name="Bartosik D."/>
        </authorList>
    </citation>
    <scope>NUCLEOTIDE SEQUENCE [LARGE SCALE GENOMIC DNA]</scope>
    <source>
        <strain evidence="3">CCUG 32053</strain>
        <plasmid evidence="3">pyee1</plasmid>
    </source>
</reference>
<dbReference type="Pfam" id="PF18050">
    <property type="entry name" value="Cyclophil_like2"/>
    <property type="match status" value="1"/>
</dbReference>
<sequence length="118" mass="12705">MRIRLAFADQAFTATLEDNPSSCELASMLPLDLTIEDYATNEKIAYLPHKLTEGGSARFGNEGSGRSVLSRALGQSGAVPRPLSLVARADPAGRRPFCCAANIRCASKALHESQSRQR</sequence>
<evidence type="ECO:0000313" key="2">
    <source>
        <dbReference type="EMBL" id="AYF03256.1"/>
    </source>
</evidence>
<proteinExistence type="predicted"/>
<keyword evidence="2" id="KW-0614">Plasmid</keyword>
<gene>
    <name evidence="2" type="ORF">PY32053_03703</name>
</gene>
<dbReference type="Proteomes" id="UP000272010">
    <property type="component" value="Plasmid pYEE1"/>
</dbReference>
<dbReference type="AlphaFoldDB" id="A0A386US70"/>
<geneLocation type="plasmid" evidence="3">
    <name>pyee1</name>
</geneLocation>
<evidence type="ECO:0000259" key="1">
    <source>
        <dbReference type="Pfam" id="PF18050"/>
    </source>
</evidence>
<feature type="domain" description="Cyclophilin-like" evidence="1">
    <location>
        <begin position="6"/>
        <end position="56"/>
    </location>
</feature>